<proteinExistence type="predicted"/>
<reference evidence="1" key="1">
    <citation type="journal article" date="2021" name="New Phytol.">
        <title>Evolutionary innovations through gain and loss of genes in the ectomycorrhizal Boletales.</title>
        <authorList>
            <person name="Wu G."/>
            <person name="Miyauchi S."/>
            <person name="Morin E."/>
            <person name="Kuo A."/>
            <person name="Drula E."/>
            <person name="Varga T."/>
            <person name="Kohler A."/>
            <person name="Feng B."/>
            <person name="Cao Y."/>
            <person name="Lipzen A."/>
            <person name="Daum C."/>
            <person name="Hundley H."/>
            <person name="Pangilinan J."/>
            <person name="Johnson J."/>
            <person name="Barry K."/>
            <person name="LaButti K."/>
            <person name="Ng V."/>
            <person name="Ahrendt S."/>
            <person name="Min B."/>
            <person name="Choi I.G."/>
            <person name="Park H."/>
            <person name="Plett J.M."/>
            <person name="Magnuson J."/>
            <person name="Spatafora J.W."/>
            <person name="Nagy L.G."/>
            <person name="Henrissat B."/>
            <person name="Grigoriev I.V."/>
            <person name="Yang Z.L."/>
            <person name="Xu J."/>
            <person name="Martin F.M."/>
        </authorList>
    </citation>
    <scope>NUCLEOTIDE SEQUENCE</scope>
    <source>
        <strain evidence="1">ATCC 28755</strain>
    </source>
</reference>
<keyword evidence="2" id="KW-1185">Reference proteome</keyword>
<dbReference type="Proteomes" id="UP000790377">
    <property type="component" value="Unassembled WGS sequence"/>
</dbReference>
<dbReference type="EMBL" id="MU267650">
    <property type="protein sequence ID" value="KAH7912481.1"/>
    <property type="molecule type" value="Genomic_DNA"/>
</dbReference>
<sequence>MKVTAQNINQVYDFVIVGGGTSGLCLAARLSEEWNVLLIEAGEESLDDPLINMPAQCGAHFGKKGYDWIFQTIAQQYCGDSVVFWPRGKILGGSSAINFMVWTKPPSEHIDDLEILGNKGWNWDSVNKYMRKAEGFSPPPAEVAELRNLNVNEWKEDAGLEGPLKTGFPATITPVEIAAYKSFLALGIPQAKRPLGGDPNGAQFVPNTIDTSKNVRSYATTAYYLPNIHKKSFSVLLASNVSQILLEDDDGSLKATGVEFFCDGKKYEVKAQKEVLVCAGALKSPQLLELSGIGRPEILKSIGIPLKLELPGVGQNVQEHMIVGMSFELNENVKDHTFDHIRDNILKAEHIQLHKQGRGVFTMGVQTMVYTSLQSITDRATEIYQTALQKIGNNPDSYPPGLHAQLMLQLKRIETQSPICEIVVYPGFMSAPNPPEKGKNYVTIVAALNNNLSRGTIHSVSSNWETDPAFDPHYFEEDADLEILVETMLFIRKLANTEPFKNSIAQELNPGPEVSTVEGLKKHAKTYLNTTFHTAGSLSMLPLEHGGVVDSKLKVYGVDNLRVVDLSVLPLHFTAHTQAVVYGIAEKAADIIKLEESL</sequence>
<organism evidence="1 2">
    <name type="scientific">Hygrophoropsis aurantiaca</name>
    <dbReference type="NCBI Taxonomy" id="72124"/>
    <lineage>
        <taxon>Eukaryota</taxon>
        <taxon>Fungi</taxon>
        <taxon>Dikarya</taxon>
        <taxon>Basidiomycota</taxon>
        <taxon>Agaricomycotina</taxon>
        <taxon>Agaricomycetes</taxon>
        <taxon>Agaricomycetidae</taxon>
        <taxon>Boletales</taxon>
        <taxon>Coniophorineae</taxon>
        <taxon>Hygrophoropsidaceae</taxon>
        <taxon>Hygrophoropsis</taxon>
    </lineage>
</organism>
<protein>
    <submittedName>
        <fullName evidence="1">Uncharacterized protein</fullName>
    </submittedName>
</protein>
<name>A0ACB8AHR5_9AGAM</name>
<evidence type="ECO:0000313" key="2">
    <source>
        <dbReference type="Proteomes" id="UP000790377"/>
    </source>
</evidence>
<accession>A0ACB8AHR5</accession>
<evidence type="ECO:0000313" key="1">
    <source>
        <dbReference type="EMBL" id="KAH7912481.1"/>
    </source>
</evidence>
<gene>
    <name evidence="1" type="ORF">BJ138DRAFT_1112278</name>
</gene>
<comment type="caution">
    <text evidence="1">The sequence shown here is derived from an EMBL/GenBank/DDBJ whole genome shotgun (WGS) entry which is preliminary data.</text>
</comment>